<dbReference type="InterPro" id="IPR022224">
    <property type="entry name" value="DUF3750"/>
</dbReference>
<evidence type="ECO:0000313" key="3">
    <source>
        <dbReference type="Proteomes" id="UP000035444"/>
    </source>
</evidence>
<accession>A0A0H2MDA0</accession>
<protein>
    <recommendedName>
        <fullName evidence="4">DUF3750 domain-containing protein</fullName>
    </recommendedName>
</protein>
<dbReference type="EMBL" id="LAQL01000007">
    <property type="protein sequence ID" value="KLN60509.1"/>
    <property type="molecule type" value="Genomic_DNA"/>
</dbReference>
<organism evidence="2 3">
    <name type="scientific">Kiloniella spongiae</name>
    <dbReference type="NCBI Taxonomy" id="1489064"/>
    <lineage>
        <taxon>Bacteria</taxon>
        <taxon>Pseudomonadati</taxon>
        <taxon>Pseudomonadota</taxon>
        <taxon>Alphaproteobacteria</taxon>
        <taxon>Rhodospirillales</taxon>
        <taxon>Kiloniellaceae</taxon>
        <taxon>Kiloniella</taxon>
    </lineage>
</organism>
<keyword evidence="3" id="KW-1185">Reference proteome</keyword>
<dbReference type="AlphaFoldDB" id="A0A0H2MDA0"/>
<dbReference type="STRING" id="1489064.WH96_12425"/>
<gene>
    <name evidence="2" type="ORF">WH96_12425</name>
</gene>
<keyword evidence="1" id="KW-0812">Transmembrane</keyword>
<feature type="transmembrane region" description="Helical" evidence="1">
    <location>
        <begin position="12"/>
        <end position="32"/>
    </location>
</feature>
<dbReference type="PATRIC" id="fig|1489064.4.peg.3808"/>
<reference evidence="2 3" key="1">
    <citation type="submission" date="2015-03" db="EMBL/GenBank/DDBJ databases">
        <title>Genome Sequence of Kiloniella spongiae MEBiC09566, isolated from a marine sponge.</title>
        <authorList>
            <person name="Shao Z."/>
            <person name="Wang L."/>
            <person name="Li X."/>
        </authorList>
    </citation>
    <scope>NUCLEOTIDE SEQUENCE [LARGE SCALE GENOMIC DNA]</scope>
    <source>
        <strain evidence="2 3">MEBiC09566</strain>
    </source>
</reference>
<proteinExistence type="predicted"/>
<dbReference type="RefSeq" id="WP_047764475.1">
    <property type="nucleotide sequence ID" value="NZ_LAQL01000007.1"/>
</dbReference>
<dbReference type="Proteomes" id="UP000035444">
    <property type="component" value="Unassembled WGS sequence"/>
</dbReference>
<keyword evidence="1" id="KW-1133">Transmembrane helix</keyword>
<name>A0A0H2MDA0_9PROT</name>
<dbReference type="OrthoDB" id="199084at2"/>
<evidence type="ECO:0008006" key="4">
    <source>
        <dbReference type="Google" id="ProtNLM"/>
    </source>
</evidence>
<dbReference type="Pfam" id="PF12570">
    <property type="entry name" value="DUF3750"/>
    <property type="match status" value="1"/>
</dbReference>
<keyword evidence="1" id="KW-0472">Membrane</keyword>
<evidence type="ECO:0000313" key="2">
    <source>
        <dbReference type="EMBL" id="KLN60509.1"/>
    </source>
</evidence>
<sequence length="263" mass="29169">MKYLFGSIRRLTSITLMVLLMGPFFVLITGQIDLTTSWNKANHDRAGIAPDPVLNHEAIVQIYGARTFNWRGAFAIHTWVAFKEKNAREYTRLEVIGWRHHRGLPVISISTGWPDRNWFGSKPEIYYDLRGKQAAKIIPEIINAANTYRFADQYKAWPGPNSNTFTAHVIRQVSSLNADLPPTAIGKDYLDAEDNFLADAPSNTGMLLSLYGLLGVTLAKEEGLEINILGLNVGVDPNNIALRLPGIGKVGFIESSSASQSQN</sequence>
<comment type="caution">
    <text evidence="2">The sequence shown here is derived from an EMBL/GenBank/DDBJ whole genome shotgun (WGS) entry which is preliminary data.</text>
</comment>
<evidence type="ECO:0000256" key="1">
    <source>
        <dbReference type="SAM" id="Phobius"/>
    </source>
</evidence>